<dbReference type="EMBL" id="CP002408">
    <property type="protein sequence ID" value="AFU59381.1"/>
    <property type="molecule type" value="Genomic_DNA"/>
</dbReference>
<dbReference type="BioCyc" id="CNIT1237085:G1324-2455-MONOMER"/>
<name>K0IDA8_NITGG</name>
<gene>
    <name evidence="1" type="ordered locus">Ngar_c24570</name>
</gene>
<dbReference type="Proteomes" id="UP000008037">
    <property type="component" value="Chromosome"/>
</dbReference>
<evidence type="ECO:0000313" key="1">
    <source>
        <dbReference type="EMBL" id="AFU59381.1"/>
    </source>
</evidence>
<dbReference type="GeneID" id="13794474"/>
<dbReference type="AlphaFoldDB" id="K0IDA8"/>
<accession>K0IDA8</accession>
<organism evidence="1 2">
    <name type="scientific">Nitrososphaera gargensis (strain Ga9.2)</name>
    <dbReference type="NCBI Taxonomy" id="1237085"/>
    <lineage>
        <taxon>Archaea</taxon>
        <taxon>Nitrososphaerota</taxon>
        <taxon>Nitrososphaeria</taxon>
        <taxon>Nitrososphaerales</taxon>
        <taxon>Nitrososphaeraceae</taxon>
        <taxon>Nitrososphaera</taxon>
    </lineage>
</organism>
<proteinExistence type="predicted"/>
<protein>
    <submittedName>
        <fullName evidence="1">Uncharacterized protein</fullName>
    </submittedName>
</protein>
<dbReference type="InParanoid" id="K0IDA8"/>
<dbReference type="RefSeq" id="WP_015019916.1">
    <property type="nucleotide sequence ID" value="NC_018719.1"/>
</dbReference>
<keyword evidence="2" id="KW-1185">Reference proteome</keyword>
<sequence>MPEFLTSYPKTISIVKGLQDFIRKEEIELDHLSLMVRTKKDEIINALISEGFKRVKLENRKPTQIGHGFSKKLAKPWEMHVRLLEMQQGLIAIHAEVEISRKYIQHIRSVRAPVIYEIESILKKHKIEYQIWHAKLKQYITTIIDNHQITLNAPRLPPLPWKHMAGSVVTLSLIYLAKFIGFF</sequence>
<reference evidence="1 2" key="1">
    <citation type="journal article" date="2012" name="Environ. Microbiol.">
        <title>The genome of the ammonia-oxidizing Candidatus Nitrososphaera gargensis: insights into metabolic versatility and environmental adaptations.</title>
        <authorList>
            <person name="Spang A."/>
            <person name="Poehlein A."/>
            <person name="Offre P."/>
            <person name="Zumbragel S."/>
            <person name="Haider S."/>
            <person name="Rychlik N."/>
            <person name="Nowka B."/>
            <person name="Schmeisser C."/>
            <person name="Lebedeva E.V."/>
            <person name="Rattei T."/>
            <person name="Bohm C."/>
            <person name="Schmid M."/>
            <person name="Galushko A."/>
            <person name="Hatzenpichler R."/>
            <person name="Weinmaier T."/>
            <person name="Daniel R."/>
            <person name="Schleper C."/>
            <person name="Spieck E."/>
            <person name="Streit W."/>
            <person name="Wagner M."/>
        </authorList>
    </citation>
    <scope>NUCLEOTIDE SEQUENCE [LARGE SCALE GENOMIC DNA]</scope>
    <source>
        <strain evidence="2">Ga9.2</strain>
    </source>
</reference>
<evidence type="ECO:0000313" key="2">
    <source>
        <dbReference type="Proteomes" id="UP000008037"/>
    </source>
</evidence>
<dbReference type="OrthoDB" id="26462at2157"/>
<dbReference type="KEGG" id="nga:Ngar_c24570"/>
<dbReference type="HOGENOM" id="CLU_104053_0_0_2"/>
<dbReference type="STRING" id="1237085.Ngar_c24570"/>